<dbReference type="SMART" id="SM00458">
    <property type="entry name" value="RICIN"/>
    <property type="match status" value="1"/>
</dbReference>
<dbReference type="InterPro" id="IPR000772">
    <property type="entry name" value="Ricin_B_lectin"/>
</dbReference>
<dbReference type="CDD" id="cd23418">
    <property type="entry name" value="beta-trefoil_Ricin_XLN-like"/>
    <property type="match status" value="1"/>
</dbReference>
<dbReference type="GO" id="GO:0000272">
    <property type="term" value="P:polysaccharide catabolic process"/>
    <property type="evidence" value="ECO:0007669"/>
    <property type="project" value="InterPro"/>
</dbReference>
<dbReference type="Pfam" id="PF00652">
    <property type="entry name" value="Ricin_B_lectin"/>
    <property type="match status" value="1"/>
</dbReference>
<dbReference type="PROSITE" id="PS50231">
    <property type="entry name" value="RICIN_B_LECTIN"/>
    <property type="match status" value="1"/>
</dbReference>
<evidence type="ECO:0000256" key="2">
    <source>
        <dbReference type="ARBA" id="ARBA00023295"/>
    </source>
</evidence>
<keyword evidence="1 3" id="KW-0378">Hydrolase</keyword>
<comment type="similarity">
    <text evidence="3">Belongs to the glycosyl hydrolase 5 (cellulase A) family.</text>
</comment>
<evidence type="ECO:0000256" key="4">
    <source>
        <dbReference type="SAM" id="SignalP"/>
    </source>
</evidence>
<protein>
    <submittedName>
        <fullName evidence="6">Carbohydrate-binding protein</fullName>
    </submittedName>
</protein>
<evidence type="ECO:0000256" key="3">
    <source>
        <dbReference type="RuleBase" id="RU361153"/>
    </source>
</evidence>
<dbReference type="Gene3D" id="3.20.20.80">
    <property type="entry name" value="Glycosidases"/>
    <property type="match status" value="1"/>
</dbReference>
<evidence type="ECO:0000259" key="5">
    <source>
        <dbReference type="SMART" id="SM00458"/>
    </source>
</evidence>
<proteinExistence type="inferred from homology"/>
<dbReference type="InterPro" id="IPR001547">
    <property type="entry name" value="Glyco_hydro_5"/>
</dbReference>
<feature type="domain" description="Ricin B lectin" evidence="5">
    <location>
        <begin position="350"/>
        <end position="478"/>
    </location>
</feature>
<dbReference type="EMBL" id="BONZ01000023">
    <property type="protein sequence ID" value="GIH14414.1"/>
    <property type="molecule type" value="Genomic_DNA"/>
</dbReference>
<evidence type="ECO:0000256" key="1">
    <source>
        <dbReference type="ARBA" id="ARBA00022801"/>
    </source>
</evidence>
<accession>A0A8J3QP33</accession>
<feature type="signal peptide" evidence="4">
    <location>
        <begin position="1"/>
        <end position="32"/>
    </location>
</feature>
<dbReference type="Pfam" id="PF00150">
    <property type="entry name" value="Cellulase"/>
    <property type="match status" value="1"/>
</dbReference>
<dbReference type="Proteomes" id="UP000642748">
    <property type="component" value="Unassembled WGS sequence"/>
</dbReference>
<sequence length="478" mass="50780">MFRPTTSTAHRRPSWRLALAAAAVSLAASSIAVGVAGPTPGAYAATNQFKGVNWADPRDNYADDPVVPSGLSTSDSYATTYAKATAVIGGFQSNLGANTVRLPINPYSVNGSFWASYSGAVDAATAKGFNVILSYWEGVAHKDGVVDDLTSYWTMWQTVTSKYAGNSRVYFEPMNEPFGYSASAWANLVAQWMSTYPSIPKNRVFVSGTGYNDNVTSVCADSRFTGAYLSLHVYGFWNTSQTAYAGWVSDLRNRIGSCASRTVVDEWGAQMTTGLNYTGPINNNYFIAYVEADSDVMHALGMGSVYWPGLRNGDTYSMETLHGSGTNLTLTNNSASGVTRLQWAWGGGGGGATVIRGTGSNRCLDVPGSTTMNGTQLDIWDCNGGGNQSWLLTPSKWLVVYGNKCLDIPGGATASGTKAELWDCNGGTNQQWNVNSNGTITSVATGLCLDVSGAGTANHSEVDVYTCNGGTNQKWTRA</sequence>
<dbReference type="AlphaFoldDB" id="A0A8J3QP33"/>
<dbReference type="GO" id="GO:0004553">
    <property type="term" value="F:hydrolase activity, hydrolyzing O-glycosyl compounds"/>
    <property type="evidence" value="ECO:0007669"/>
    <property type="project" value="InterPro"/>
</dbReference>
<dbReference type="Gene3D" id="2.80.10.50">
    <property type="match status" value="1"/>
</dbReference>
<dbReference type="SUPFAM" id="SSF51445">
    <property type="entry name" value="(Trans)glycosidases"/>
    <property type="match status" value="1"/>
</dbReference>
<dbReference type="InterPro" id="IPR035992">
    <property type="entry name" value="Ricin_B-like_lectins"/>
</dbReference>
<dbReference type="InterPro" id="IPR017853">
    <property type="entry name" value="GH"/>
</dbReference>
<feature type="chain" id="PRO_5039423403" evidence="4">
    <location>
        <begin position="33"/>
        <end position="478"/>
    </location>
</feature>
<reference evidence="6" key="1">
    <citation type="submission" date="2021-01" db="EMBL/GenBank/DDBJ databases">
        <title>Whole genome shotgun sequence of Rugosimonospora africana NBRC 104875.</title>
        <authorList>
            <person name="Komaki H."/>
            <person name="Tamura T."/>
        </authorList>
    </citation>
    <scope>NUCLEOTIDE SEQUENCE</scope>
    <source>
        <strain evidence="6">NBRC 104875</strain>
    </source>
</reference>
<name>A0A8J3QP33_9ACTN</name>
<dbReference type="RefSeq" id="WP_239133567.1">
    <property type="nucleotide sequence ID" value="NZ_BONZ01000023.1"/>
</dbReference>
<organism evidence="6 7">
    <name type="scientific">Rugosimonospora africana</name>
    <dbReference type="NCBI Taxonomy" id="556532"/>
    <lineage>
        <taxon>Bacteria</taxon>
        <taxon>Bacillati</taxon>
        <taxon>Actinomycetota</taxon>
        <taxon>Actinomycetes</taxon>
        <taxon>Micromonosporales</taxon>
        <taxon>Micromonosporaceae</taxon>
        <taxon>Rugosimonospora</taxon>
    </lineage>
</organism>
<evidence type="ECO:0000313" key="7">
    <source>
        <dbReference type="Proteomes" id="UP000642748"/>
    </source>
</evidence>
<dbReference type="SUPFAM" id="SSF50370">
    <property type="entry name" value="Ricin B-like lectins"/>
    <property type="match status" value="1"/>
</dbReference>
<keyword evidence="4" id="KW-0732">Signal</keyword>
<keyword evidence="7" id="KW-1185">Reference proteome</keyword>
<keyword evidence="2 3" id="KW-0326">Glycosidase</keyword>
<comment type="caution">
    <text evidence="6">The sequence shown here is derived from an EMBL/GenBank/DDBJ whole genome shotgun (WGS) entry which is preliminary data.</text>
</comment>
<evidence type="ECO:0000313" key="6">
    <source>
        <dbReference type="EMBL" id="GIH14414.1"/>
    </source>
</evidence>
<gene>
    <name evidence="6" type="ORF">Raf01_25860</name>
</gene>